<sequence>MAEKPCRPDLDIITEAALIGLTNKGLVKRAQRELDSETPPEISQAPDGTVTARWHDGNVSTLAVDRALTQADCTCGATTLCRHRIGLVLGYQRAAQDTEDAKAGSDWSPAMFTDAELAAAFGAATMKAAERRRAAGYPATVRRGQPPTVELPSSTVRFMIPEHLDFALTDADKQASAVTVVLAVWAFRLADAIDPGTTRLEIEVASTAERDEKPTAEARDLATELLRSGTVNVTDVLSGKLDRAAADLDRDNIRWLADTLQDLHTQLSAYRTRHAAFSDLRVAELLAEVHARSLASSSPRLTRAQILGTGEKASTRIRLTRLTALGARLTRMDDAVSATVYLVGDSIPMVIHRSWPVDDDPGFAGEVVGRRRIAGTTLQRLASSSVVTESAVRHANRGLELTRSAVAKTSVLPLGRAWESLPDHLAHHEFSLLEREITSQPPRFVRPRIEAEFVRVFAVHRVVSMSYSPGDQRLVAEVADAHDGRALIADEYRSVAPGALDALHRALSMIREQTQPVLLSGIARRSHGRPIVEPLAALLGTEVSVFDFAPATTGALPEHHDVPPDPLHRSVLTAQSLLSQIAHTGLDHCRAGIQQQIHSCANDLAAVGFHQTASTLRQFGKALSSADSIEAPHRWFAAAIRVLAILEQL</sequence>
<protein>
    <recommendedName>
        <fullName evidence="2">SWIM-type domain-containing protein</fullName>
    </recommendedName>
</protein>
<proteinExistence type="predicted"/>
<reference evidence="3 4" key="1">
    <citation type="submission" date="2016-10" db="EMBL/GenBank/DDBJ databases">
        <title>Evaluation of Human, Veterinary and Environmental Mycobacterium chelonae Isolates by Core Genome Phylogenomic Analysis, Targeted Gene Comparison, and Anti-microbial Susceptibility Patterns: A Tale of Mistaken Identities.</title>
        <authorList>
            <person name="Fogelson S.B."/>
            <person name="Camus A.C."/>
            <person name="Lorenz W."/>
            <person name="Vasireddy R."/>
            <person name="Vasireddy S."/>
            <person name="Smith T."/>
            <person name="Brown-Elliott B.A."/>
            <person name="Wallace R.J.Jr."/>
            <person name="Hasan N.A."/>
            <person name="Reischl U."/>
            <person name="Sanchez S."/>
        </authorList>
    </citation>
    <scope>NUCLEOTIDE SEQUENCE [LARGE SCALE GENOMIC DNA]</scope>
    <source>
        <strain evidence="3 4">15518</strain>
    </source>
</reference>
<evidence type="ECO:0000313" key="3">
    <source>
        <dbReference type="EMBL" id="OHU77449.1"/>
    </source>
</evidence>
<evidence type="ECO:0000313" key="4">
    <source>
        <dbReference type="Proteomes" id="UP000179441"/>
    </source>
</evidence>
<keyword evidence="1" id="KW-0479">Metal-binding</keyword>
<keyword evidence="1" id="KW-0862">Zinc</keyword>
<name>A0A1S1LYJ8_MYCCH</name>
<comment type="caution">
    <text evidence="3">The sequence shown here is derived from an EMBL/GenBank/DDBJ whole genome shotgun (WGS) entry which is preliminary data.</text>
</comment>
<dbReference type="GO" id="GO:0008270">
    <property type="term" value="F:zinc ion binding"/>
    <property type="evidence" value="ECO:0007669"/>
    <property type="project" value="UniProtKB-KW"/>
</dbReference>
<evidence type="ECO:0000256" key="1">
    <source>
        <dbReference type="PROSITE-ProRule" id="PRU00325"/>
    </source>
</evidence>
<dbReference type="InterPro" id="IPR007527">
    <property type="entry name" value="Znf_SWIM"/>
</dbReference>
<dbReference type="EMBL" id="MLIS01000001">
    <property type="protein sequence ID" value="OHU77449.1"/>
    <property type="molecule type" value="Genomic_DNA"/>
</dbReference>
<feature type="domain" description="SWIM-type" evidence="2">
    <location>
        <begin position="58"/>
        <end position="92"/>
    </location>
</feature>
<accession>A0A1S1LYJ8</accession>
<evidence type="ECO:0000259" key="2">
    <source>
        <dbReference type="PROSITE" id="PS50966"/>
    </source>
</evidence>
<dbReference type="RefSeq" id="WP_070951159.1">
    <property type="nucleotide sequence ID" value="NZ_CP050145.1"/>
</dbReference>
<keyword evidence="4" id="KW-1185">Reference proteome</keyword>
<organism evidence="3 4">
    <name type="scientific">Mycobacteroides chelonae</name>
    <name type="common">Mycobacterium chelonae</name>
    <dbReference type="NCBI Taxonomy" id="1774"/>
    <lineage>
        <taxon>Bacteria</taxon>
        <taxon>Bacillati</taxon>
        <taxon>Actinomycetota</taxon>
        <taxon>Actinomycetes</taxon>
        <taxon>Mycobacteriales</taxon>
        <taxon>Mycobacteriaceae</taxon>
        <taxon>Mycobacteroides</taxon>
    </lineage>
</organism>
<dbReference type="PROSITE" id="PS50966">
    <property type="entry name" value="ZF_SWIM"/>
    <property type="match status" value="1"/>
</dbReference>
<keyword evidence="1" id="KW-0863">Zinc-finger</keyword>
<gene>
    <name evidence="3" type="ORF">BKG84_02610</name>
</gene>
<dbReference type="AlphaFoldDB" id="A0A1S1LYJ8"/>
<dbReference type="Proteomes" id="UP000179441">
    <property type="component" value="Unassembled WGS sequence"/>
</dbReference>